<dbReference type="EMBL" id="CAKLCM010000002">
    <property type="protein sequence ID" value="CAH0526800.1"/>
    <property type="molecule type" value="Genomic_DNA"/>
</dbReference>
<name>A0ABN8DJ42_9VIBR</name>
<keyword evidence="2" id="KW-1185">Reference proteome</keyword>
<comment type="caution">
    <text evidence="1">The sequence shown here is derived from an EMBL/GenBank/DDBJ whole genome shotgun (WGS) entry which is preliminary data.</text>
</comment>
<dbReference type="Proteomes" id="UP000838160">
    <property type="component" value="Unassembled WGS sequence"/>
</dbReference>
<reference evidence="1" key="1">
    <citation type="submission" date="2021-12" db="EMBL/GenBank/DDBJ databases">
        <authorList>
            <person name="Rodrigo-Torres L."/>
            <person name="Arahal R. D."/>
            <person name="Lucena T."/>
        </authorList>
    </citation>
    <scope>NUCLEOTIDE SEQUENCE</scope>
    <source>
        <strain evidence="1">CECT 8226</strain>
    </source>
</reference>
<gene>
    <name evidence="1" type="ORF">VHP8226_02176</name>
</gene>
<evidence type="ECO:0000313" key="1">
    <source>
        <dbReference type="EMBL" id="CAH0526800.1"/>
    </source>
</evidence>
<proteinExistence type="predicted"/>
<evidence type="ECO:0008006" key="3">
    <source>
        <dbReference type="Google" id="ProtNLM"/>
    </source>
</evidence>
<evidence type="ECO:0000313" key="2">
    <source>
        <dbReference type="Proteomes" id="UP000838160"/>
    </source>
</evidence>
<dbReference type="RefSeq" id="WP_237485044.1">
    <property type="nucleotide sequence ID" value="NZ_CAKLCM010000002.1"/>
</dbReference>
<sequence>MQKHQLDQWLRGEYKDSQQPPKVFVIGCADISHYLLAVEYKHKLEPILDNEHALEFDSIDSVKETLYTMGLQKAYLRLHRGDRTDTSKSLSDYYDIELSLY</sequence>
<organism evidence="1 2">
    <name type="scientific">Vibrio hippocampi</name>
    <dbReference type="NCBI Taxonomy" id="654686"/>
    <lineage>
        <taxon>Bacteria</taxon>
        <taxon>Pseudomonadati</taxon>
        <taxon>Pseudomonadota</taxon>
        <taxon>Gammaproteobacteria</taxon>
        <taxon>Vibrionales</taxon>
        <taxon>Vibrionaceae</taxon>
        <taxon>Vibrio</taxon>
    </lineage>
</organism>
<accession>A0ABN8DJ42</accession>
<protein>
    <recommendedName>
        <fullName evidence="3">Lysyl-tRNA synthetase</fullName>
    </recommendedName>
</protein>